<dbReference type="InterPro" id="IPR056158">
    <property type="entry name" value="Beta-prop_IFT121_2nd"/>
</dbReference>
<proteinExistence type="predicted"/>
<dbReference type="GeneID" id="92380944"/>
<dbReference type="InterPro" id="IPR017233">
    <property type="entry name" value="WDR35"/>
</dbReference>
<dbReference type="InterPro" id="IPR011990">
    <property type="entry name" value="TPR-like_helical_dom_sf"/>
</dbReference>
<keyword evidence="8" id="KW-0966">Cell projection</keyword>
<comment type="subcellular location">
    <subcellularLocation>
        <location evidence="1">Cytoplasm</location>
        <location evidence="1">Cytoskeleton</location>
        <location evidence="1">Cilium basal body</location>
    </subcellularLocation>
</comment>
<name>A0A1G4I096_TRYEQ</name>
<accession>A0A1G4I096</accession>
<gene>
    <name evidence="15" type="ORF">TEOVI_000701000</name>
</gene>
<evidence type="ECO:0000256" key="7">
    <source>
        <dbReference type="ARBA" id="ARBA00023212"/>
    </source>
</evidence>
<evidence type="ECO:0000259" key="11">
    <source>
        <dbReference type="Pfam" id="PF23387"/>
    </source>
</evidence>
<dbReference type="SUPFAM" id="SSF50978">
    <property type="entry name" value="WD40 repeat-like"/>
    <property type="match status" value="1"/>
</dbReference>
<dbReference type="InterPro" id="IPR056170">
    <property type="entry name" value="Znf_IFT121-like"/>
</dbReference>
<dbReference type="EMBL" id="CZPT02000213">
    <property type="protein sequence ID" value="SCU65088.1"/>
    <property type="molecule type" value="Genomic_DNA"/>
</dbReference>
<dbReference type="VEuPathDB" id="TriTrypDB:TEOVI_000701000"/>
<evidence type="ECO:0000256" key="5">
    <source>
        <dbReference type="ARBA" id="ARBA00022794"/>
    </source>
</evidence>
<dbReference type="GO" id="GO:0005930">
    <property type="term" value="C:axoneme"/>
    <property type="evidence" value="ECO:0007669"/>
    <property type="project" value="TreeGrafter"/>
</dbReference>
<dbReference type="Proteomes" id="UP000195570">
    <property type="component" value="Unassembled WGS sequence"/>
</dbReference>
<evidence type="ECO:0000259" key="13">
    <source>
        <dbReference type="Pfam" id="PF24797"/>
    </source>
</evidence>
<dbReference type="PIRSF" id="PIRSF037536">
    <property type="entry name" value="WD_repeat_p35"/>
    <property type="match status" value="1"/>
</dbReference>
<dbReference type="Gene3D" id="1.25.40.470">
    <property type="match status" value="1"/>
</dbReference>
<dbReference type="InterPro" id="IPR015943">
    <property type="entry name" value="WD40/YVTN_repeat-like_dom_sf"/>
</dbReference>
<feature type="domain" description="IFT121 second beta-propeller" evidence="12">
    <location>
        <begin position="346"/>
        <end position="660"/>
    </location>
</feature>
<evidence type="ECO:0000256" key="2">
    <source>
        <dbReference type="ARBA" id="ARBA00022490"/>
    </source>
</evidence>
<feature type="domain" description="IFT80/172/WDR35 TPR" evidence="11">
    <location>
        <begin position="693"/>
        <end position="783"/>
    </location>
</feature>
<dbReference type="InterPro" id="IPR057361">
    <property type="entry name" value="TPR_WDR35"/>
</dbReference>
<dbReference type="InterPro" id="IPR056159">
    <property type="entry name" value="Beta-prop_IFT121_TULP_N"/>
</dbReference>
<dbReference type="SMART" id="SM00320">
    <property type="entry name" value="WD40"/>
    <property type="match status" value="3"/>
</dbReference>
<evidence type="ECO:0000256" key="3">
    <source>
        <dbReference type="ARBA" id="ARBA00022574"/>
    </source>
</evidence>
<dbReference type="AlphaFoldDB" id="A0A1G4I096"/>
<feature type="repeat" description="WD" evidence="9">
    <location>
        <begin position="59"/>
        <end position="90"/>
    </location>
</feature>
<dbReference type="Pfam" id="PF25170">
    <property type="entry name" value="TPR_WDR35"/>
    <property type="match status" value="1"/>
</dbReference>
<dbReference type="Gene3D" id="2.130.10.10">
    <property type="entry name" value="YVTN repeat-like/Quinoprotein amine dehydrogenase"/>
    <property type="match status" value="2"/>
</dbReference>
<dbReference type="FunFam" id="1.25.40.470:FF:000004">
    <property type="entry name" value="WD repeat-containing protein 35"/>
    <property type="match status" value="1"/>
</dbReference>
<keyword evidence="7" id="KW-0206">Cytoskeleton</keyword>
<dbReference type="Pfam" id="PF23145">
    <property type="entry name" value="Zf_2nd_IFT121"/>
    <property type="match status" value="1"/>
</dbReference>
<evidence type="ECO:0000313" key="16">
    <source>
        <dbReference type="Proteomes" id="UP000195570"/>
    </source>
</evidence>
<dbReference type="InterPro" id="IPR057979">
    <property type="entry name" value="TPR_IFT121"/>
</dbReference>
<dbReference type="Pfam" id="PF25768">
    <property type="entry name" value="TPR_IFT121"/>
    <property type="match status" value="1"/>
</dbReference>
<sequence>MHLYLTKRVAIPSTVAVTAVAWNEEQGWLAVGGKGGLLKVLKIDGGGSQRGGLAMNQTLEGHETDVSVVAWNHQYRKLTSSDAGGQIIVWMLHKGMWLEEMINNRNKSTVRDLAWSVDGTKVCIVYEDGAVILGGVDGNRLWGKDLKCELTNVTWSPDDRYILFGTKSGDVQMHDSATGHLVNQVAITHQANKVPLAGLEWSSAWVDRPEPLPSLAVCYKNGRLHLLRGITDHEARVVEAGINVTGIAWNPQGTMLAVCGVPATGGASGDGGTSAQGGATGGDAGADGSASSVLTLIYNGDGVHMRTLRMNGKFCGGITWEGDGLRVAVAVDAAMYFANVRCDYKYAYFHKTVVFAYNRPDRTDSSVMFWNTRNNERVIRHIRGLLHIHACRNACLIVNAPGEERCCIVQLVNAIGCPIESRMLDMEPIVSGLNSSHVVVADEENIYIWQFRDPSVVVDALDPVSVQMSRRETHDRVVHVDDFVRADTPSALTTQTALTNDLICTVCLSEDFLFVARESGLLQLYRFNPLQLVGKAVLPCRPQSIAVNCNSTRLVLIDVVGVMRMFHIDPTTMSLAPSKLVPQPGFERKDVWNVQWAQDDPEMLAVMERSRLHIYHGTESEEPITCSTHICKFRSLKVRSLLLDELKQDPERPRREYVIDHDTRALRDAREVMQTASTRDALRYMDEHSHPKLWSLFAEHALAQLDFDSAELAFIRCGDYPAIQFVKRIKTLDDPQKQRAEIHTYYHRFDQAEKIYKDIDRKDLALELRYRLGDWFRVVQLVQEGGGDESHMRRAWENIGDFYADRQKWTKAAQYYSQSQQLHKLAHILFLQEDYDLLVQLIQNAEHDRELLLKLGEMLLSVGLGEEALRAYLAAGEPRLAVESCTQLNQWDCVMAVAEEYKLTDVSKQLGRHATRLVDSGRLSEAIGLYRKAGQHDEAARLLAGLGQRAATTNPLSAKKFYVLSALEVEKYRKKKMTLSGNGTAAVEALLDVEQSGKGQERAFDAAWRGAEAYHFFLLCQQHILNRNLVYALNVAMRLMDYDDIISPVDSYSLIALTAYLAKNYSICSKAFTRLEAAEQMDEQSQSEGGEARGAVQLQMMDMIADLDVSCRTKVGHGVGPAGGGAGGVSGTTRLDGTTTSLQLTNPSKGAVSAIQMTYPTVTLTEPRRRFADLASKIFTQHKPEDNFIDRVKCHKCEAHNKEWASACVRCQQPFHVCIYSGRSITSEEFWQCSVCHHRLLDVETDRFRNCPLCHTPLRH</sequence>
<dbReference type="SUPFAM" id="SSF48452">
    <property type="entry name" value="TPR-like"/>
    <property type="match status" value="1"/>
</dbReference>
<dbReference type="InterPro" id="IPR036322">
    <property type="entry name" value="WD40_repeat_dom_sf"/>
</dbReference>
<dbReference type="InterPro" id="IPR056157">
    <property type="entry name" value="TPR_IFT80_172_dom"/>
</dbReference>
<dbReference type="PANTHER" id="PTHR15722">
    <property type="entry name" value="IFT140/172-RELATED"/>
    <property type="match status" value="1"/>
</dbReference>
<keyword evidence="4" id="KW-0677">Repeat</keyword>
<evidence type="ECO:0000259" key="10">
    <source>
        <dbReference type="Pfam" id="PF23145"/>
    </source>
</evidence>
<evidence type="ECO:0000313" key="15">
    <source>
        <dbReference type="EMBL" id="SCU65088.1"/>
    </source>
</evidence>
<dbReference type="PROSITE" id="PS50082">
    <property type="entry name" value="WD_REPEATS_2"/>
    <property type="match status" value="1"/>
</dbReference>
<keyword evidence="3 9" id="KW-0853">WD repeat</keyword>
<feature type="domain" description="IFT121-like zinc finger" evidence="10">
    <location>
        <begin position="1217"/>
        <end position="1258"/>
    </location>
</feature>
<dbReference type="GO" id="GO:0036064">
    <property type="term" value="C:ciliary basal body"/>
    <property type="evidence" value="ECO:0007669"/>
    <property type="project" value="TreeGrafter"/>
</dbReference>
<evidence type="ECO:0000256" key="4">
    <source>
        <dbReference type="ARBA" id="ARBA00022737"/>
    </source>
</evidence>
<keyword evidence="6" id="KW-0969">Cilium</keyword>
<keyword evidence="2" id="KW-0963">Cytoplasm</keyword>
<dbReference type="Pfam" id="PF24797">
    <property type="entry name" value="Beta-prop_WDR35_TULP_N"/>
    <property type="match status" value="1"/>
</dbReference>
<evidence type="ECO:0000256" key="9">
    <source>
        <dbReference type="PROSITE-ProRule" id="PRU00221"/>
    </source>
</evidence>
<organism evidence="15 16">
    <name type="scientific">Trypanosoma equiperdum</name>
    <dbReference type="NCBI Taxonomy" id="5694"/>
    <lineage>
        <taxon>Eukaryota</taxon>
        <taxon>Discoba</taxon>
        <taxon>Euglenozoa</taxon>
        <taxon>Kinetoplastea</taxon>
        <taxon>Metakinetoplastina</taxon>
        <taxon>Trypanosomatida</taxon>
        <taxon>Trypanosomatidae</taxon>
        <taxon>Trypanosoma</taxon>
    </lineage>
</organism>
<reference evidence="15" key="1">
    <citation type="submission" date="2016-09" db="EMBL/GenBank/DDBJ databases">
        <authorList>
            <person name="Hebert L."/>
            <person name="Moumen B."/>
        </authorList>
    </citation>
    <scope>NUCLEOTIDE SEQUENCE [LARGE SCALE GENOMIC DNA]</scope>
    <source>
        <strain evidence="15">OVI</strain>
    </source>
</reference>
<keyword evidence="5" id="KW-0970">Cilium biogenesis/degradation</keyword>
<dbReference type="RefSeq" id="XP_067076743.1">
    <property type="nucleotide sequence ID" value="XM_067220642.1"/>
</dbReference>
<keyword evidence="16" id="KW-1185">Reference proteome</keyword>
<dbReference type="InterPro" id="IPR001680">
    <property type="entry name" value="WD40_rpt"/>
</dbReference>
<dbReference type="Pfam" id="PF23390">
    <property type="entry name" value="Beta-prop_WDR35_2nd"/>
    <property type="match status" value="1"/>
</dbReference>
<dbReference type="GO" id="GO:0042073">
    <property type="term" value="P:intraciliary transport"/>
    <property type="evidence" value="ECO:0007669"/>
    <property type="project" value="TreeGrafter"/>
</dbReference>
<evidence type="ECO:0000256" key="8">
    <source>
        <dbReference type="ARBA" id="ARBA00023273"/>
    </source>
</evidence>
<evidence type="ECO:0000259" key="14">
    <source>
        <dbReference type="Pfam" id="PF25768"/>
    </source>
</evidence>
<feature type="domain" description="IFT121-like TPR repeats" evidence="14">
    <location>
        <begin position="1005"/>
        <end position="1087"/>
    </location>
</feature>
<comment type="caution">
    <text evidence="15">The sequence shown here is derived from an EMBL/GenBank/DDBJ whole genome shotgun (WGS) entry which is preliminary data.</text>
</comment>
<dbReference type="Pfam" id="PF23387">
    <property type="entry name" value="TPR_IFT80_172"/>
    <property type="match status" value="1"/>
</dbReference>
<dbReference type="PANTHER" id="PTHR15722:SF8">
    <property type="entry name" value="ANAPHASE-PROMOTING COMPLEX SUBUNIT 4-LIKE WD40 DOMAIN-CONTAINING PROTEIN"/>
    <property type="match status" value="1"/>
</dbReference>
<dbReference type="SUPFAM" id="SSF69322">
    <property type="entry name" value="Tricorn protease domain 2"/>
    <property type="match status" value="1"/>
</dbReference>
<evidence type="ECO:0000259" key="12">
    <source>
        <dbReference type="Pfam" id="PF23390"/>
    </source>
</evidence>
<protein>
    <submittedName>
        <fullName evidence="15">Intraflagellar transport protein D4</fullName>
    </submittedName>
</protein>
<feature type="domain" description="IFT121/TULP4 N-terminal" evidence="13">
    <location>
        <begin position="1"/>
        <end position="341"/>
    </location>
</feature>
<evidence type="ECO:0000256" key="1">
    <source>
        <dbReference type="ARBA" id="ARBA00004120"/>
    </source>
</evidence>
<evidence type="ECO:0000256" key="6">
    <source>
        <dbReference type="ARBA" id="ARBA00023069"/>
    </source>
</evidence>